<gene>
    <name evidence="6" type="ORF">QE405_003850</name>
</gene>
<dbReference type="Proteomes" id="UP001239215">
    <property type="component" value="Unassembled WGS sequence"/>
</dbReference>
<dbReference type="SUPFAM" id="SSF53850">
    <property type="entry name" value="Periplasmic binding protein-like II"/>
    <property type="match status" value="1"/>
</dbReference>
<dbReference type="RefSeq" id="WP_307204346.1">
    <property type="nucleotide sequence ID" value="NZ_JAUTAN010000001.1"/>
</dbReference>
<dbReference type="PIRSF" id="PIRSF002741">
    <property type="entry name" value="MppA"/>
    <property type="match status" value="1"/>
</dbReference>
<keyword evidence="4" id="KW-0812">Transmembrane</keyword>
<dbReference type="GO" id="GO:1904680">
    <property type="term" value="F:peptide transmembrane transporter activity"/>
    <property type="evidence" value="ECO:0007669"/>
    <property type="project" value="TreeGrafter"/>
</dbReference>
<evidence type="ECO:0000256" key="3">
    <source>
        <dbReference type="ARBA" id="ARBA00022729"/>
    </source>
</evidence>
<evidence type="ECO:0000313" key="7">
    <source>
        <dbReference type="Proteomes" id="UP001239215"/>
    </source>
</evidence>
<evidence type="ECO:0000256" key="4">
    <source>
        <dbReference type="SAM" id="Phobius"/>
    </source>
</evidence>
<comment type="similarity">
    <text evidence="1">Belongs to the bacterial solute-binding protein 5 family.</text>
</comment>
<proteinExistence type="inferred from homology"/>
<accession>A0AAJ1X371</accession>
<dbReference type="InterPro" id="IPR030678">
    <property type="entry name" value="Peptide/Ni-bd"/>
</dbReference>
<comment type="caution">
    <text evidence="6">The sequence shown here is derived from an EMBL/GenBank/DDBJ whole genome shotgun (WGS) entry which is preliminary data.</text>
</comment>
<dbReference type="AlphaFoldDB" id="A0AAJ1X371"/>
<reference evidence="6" key="1">
    <citation type="submission" date="2023-07" db="EMBL/GenBank/DDBJ databases">
        <title>Functional and genomic diversity of the sorghum phyllosphere microbiome.</title>
        <authorList>
            <person name="Shade A."/>
        </authorList>
    </citation>
    <scope>NUCLEOTIDE SEQUENCE</scope>
    <source>
        <strain evidence="6">SORGH_AS_1067</strain>
    </source>
</reference>
<dbReference type="GO" id="GO:0015833">
    <property type="term" value="P:peptide transport"/>
    <property type="evidence" value="ECO:0007669"/>
    <property type="project" value="TreeGrafter"/>
</dbReference>
<evidence type="ECO:0000313" key="6">
    <source>
        <dbReference type="EMBL" id="MDQ1106566.1"/>
    </source>
</evidence>
<keyword evidence="4" id="KW-0472">Membrane</keyword>
<evidence type="ECO:0000256" key="2">
    <source>
        <dbReference type="ARBA" id="ARBA00022448"/>
    </source>
</evidence>
<sequence length="570" mass="61248">MSDLRSTIDNAGSRRSKLPWIVGVVVLVLVAGIGWAVASSGGGAAEAAGSGEPVRGGTLEFALIDYQRSPDPQLGTNYAESIIANNVTDKLAWQDPDTGEITPWLAESWEVNDDLTAFTFHLRDDVTFSDGTPFDAEVVKANFDQYIQGDPALDINANGAPLFPGYAGTDVVDEHTVTIRFEAPLASALQAVSFTANAGPGFLAPSTLALSAEERTDPTKVIGTGPFVYESWEEQVSTVLVKREGYDWSPPALGHDGEAYLDRIVFNTIPEASVRTGSLVSGTLDATLDVGTTDEQPLEDQGFEIISRGVSGTAIFFNLNASIFPTNDIAVRRAIQLGWNREAVEQTVLTDSYSIATSVLAPSVRGYEDHSQTLRYDADEARRILDEAGWVEGSDGIREKDGRRLEVKLLGINNLVPNKPAYESVQQDLAEIGIDLQLTVVPIPDYTANVANAATEWNVVAANRSRNDPAALTLQYSPANGNGSYLGPDATGVDVDRVTEVLGAIETTLDPDERDAAAAAAQDLLLEEYALVNPIYNPSQVIAHADHVHGIVFDAQSRNHFVDTWKSNGE</sequence>
<evidence type="ECO:0000259" key="5">
    <source>
        <dbReference type="Pfam" id="PF00496"/>
    </source>
</evidence>
<dbReference type="EMBL" id="JAUTAN010000001">
    <property type="protein sequence ID" value="MDQ1106566.1"/>
    <property type="molecule type" value="Genomic_DNA"/>
</dbReference>
<keyword evidence="3" id="KW-0732">Signal</keyword>
<dbReference type="Gene3D" id="3.40.190.10">
    <property type="entry name" value="Periplasmic binding protein-like II"/>
    <property type="match status" value="1"/>
</dbReference>
<dbReference type="CDD" id="cd08492">
    <property type="entry name" value="PBP2_NikA_DppA_OppA_like_15"/>
    <property type="match status" value="1"/>
</dbReference>
<dbReference type="Pfam" id="PF00496">
    <property type="entry name" value="SBP_bac_5"/>
    <property type="match status" value="1"/>
</dbReference>
<dbReference type="InterPro" id="IPR000914">
    <property type="entry name" value="SBP_5_dom"/>
</dbReference>
<feature type="transmembrane region" description="Helical" evidence="4">
    <location>
        <begin position="20"/>
        <end position="38"/>
    </location>
</feature>
<dbReference type="GO" id="GO:0042597">
    <property type="term" value="C:periplasmic space"/>
    <property type="evidence" value="ECO:0007669"/>
    <property type="project" value="UniProtKB-ARBA"/>
</dbReference>
<dbReference type="GO" id="GO:0043190">
    <property type="term" value="C:ATP-binding cassette (ABC) transporter complex"/>
    <property type="evidence" value="ECO:0007669"/>
    <property type="project" value="InterPro"/>
</dbReference>
<dbReference type="Gene3D" id="3.10.105.10">
    <property type="entry name" value="Dipeptide-binding Protein, Domain 3"/>
    <property type="match status" value="1"/>
</dbReference>
<name>A0AAJ1X371_9ACTN</name>
<evidence type="ECO:0000256" key="1">
    <source>
        <dbReference type="ARBA" id="ARBA00005695"/>
    </source>
</evidence>
<protein>
    <submittedName>
        <fullName evidence="6">Peptide/nickel transport system substrate-binding protein</fullName>
    </submittedName>
</protein>
<keyword evidence="4" id="KW-1133">Transmembrane helix</keyword>
<dbReference type="PANTHER" id="PTHR30290">
    <property type="entry name" value="PERIPLASMIC BINDING COMPONENT OF ABC TRANSPORTER"/>
    <property type="match status" value="1"/>
</dbReference>
<feature type="domain" description="Solute-binding protein family 5" evidence="5">
    <location>
        <begin position="100"/>
        <end position="473"/>
    </location>
</feature>
<organism evidence="6 7">
    <name type="scientific">Nocardioides zeae</name>
    <dbReference type="NCBI Taxonomy" id="1457234"/>
    <lineage>
        <taxon>Bacteria</taxon>
        <taxon>Bacillati</taxon>
        <taxon>Actinomycetota</taxon>
        <taxon>Actinomycetes</taxon>
        <taxon>Propionibacteriales</taxon>
        <taxon>Nocardioidaceae</taxon>
        <taxon>Nocardioides</taxon>
    </lineage>
</organism>
<dbReference type="PANTHER" id="PTHR30290:SF9">
    <property type="entry name" value="OLIGOPEPTIDE-BINDING PROTEIN APPA"/>
    <property type="match status" value="1"/>
</dbReference>
<dbReference type="InterPro" id="IPR039424">
    <property type="entry name" value="SBP_5"/>
</dbReference>
<keyword evidence="2" id="KW-0813">Transport</keyword>